<dbReference type="AlphaFoldDB" id="A0A222K710"/>
<feature type="transmembrane region" description="Helical" evidence="1">
    <location>
        <begin position="69"/>
        <end position="92"/>
    </location>
</feature>
<keyword evidence="1" id="KW-0812">Transmembrane</keyword>
<reference evidence="3 4" key="1">
    <citation type="journal article" date="2013" name="Genome Biol.">
        <title>Comparative genomics of the core and accessory genomes of 48 Sinorhizobium strains comprising five genospecies.</title>
        <authorList>
            <person name="Sugawara M."/>
            <person name="Epstein B."/>
            <person name="Badgley B.D."/>
            <person name="Unno T."/>
            <person name="Xu L."/>
            <person name="Reese J."/>
            <person name="Gyaneshwar P."/>
            <person name="Denny R."/>
            <person name="Mudge J."/>
            <person name="Bharti A.K."/>
            <person name="Farmer A.D."/>
            <person name="May G.D."/>
            <person name="Woodward J.E."/>
            <person name="Medigue C."/>
            <person name="Vallenet D."/>
            <person name="Lajus A."/>
            <person name="Rouy Z."/>
            <person name="Martinez-Vaz B."/>
            <person name="Tiffin P."/>
            <person name="Young N.D."/>
            <person name="Sadowsky M.J."/>
        </authorList>
    </citation>
    <scope>NUCLEOTIDE SEQUENCE [LARGE SCALE GENOMIC DNA]</scope>
    <source>
        <strain evidence="3 4">N6B1</strain>
    </source>
</reference>
<evidence type="ECO:0000256" key="1">
    <source>
        <dbReference type="SAM" id="Phobius"/>
    </source>
</evidence>
<dbReference type="OMA" id="YYIHPRF"/>
<gene>
    <name evidence="3" type="ORF">GHK53_09970</name>
</gene>
<keyword evidence="1" id="KW-1133">Transmembrane helix</keyword>
<dbReference type="RefSeq" id="WP_003533439.1">
    <property type="nucleotide sequence ID" value="NZ_BJNJ01000039.1"/>
</dbReference>
<dbReference type="EMBL" id="WISR01000100">
    <property type="protein sequence ID" value="MQW33117.1"/>
    <property type="molecule type" value="Genomic_DNA"/>
</dbReference>
<name>A0A222K710_RHIML</name>
<evidence type="ECO:0000313" key="3">
    <source>
        <dbReference type="EMBL" id="MQW33117.1"/>
    </source>
</evidence>
<keyword evidence="1" id="KW-0472">Membrane</keyword>
<evidence type="ECO:0000313" key="4">
    <source>
        <dbReference type="Proteomes" id="UP000429484"/>
    </source>
</evidence>
<accession>A0A222K710</accession>
<sequence length="105" mass="11200">MRLLLRFASFLALMAAVFAGTIDSIQSVAASEPVITSLADGIAAIGSDQLNWVQSLQRTGAGPAMWLRALHWVLAQPAFAVFLALALLLWMAGYRKKPAAGRFAA</sequence>
<protein>
    <submittedName>
        <fullName evidence="3">Uncharacterized protein</fullName>
    </submittedName>
</protein>
<feature type="chain" id="PRO_5015074274" evidence="2">
    <location>
        <begin position="20"/>
        <end position="105"/>
    </location>
</feature>
<evidence type="ECO:0000256" key="2">
    <source>
        <dbReference type="SAM" id="SignalP"/>
    </source>
</evidence>
<dbReference type="Proteomes" id="UP000429484">
    <property type="component" value="Unassembled WGS sequence"/>
</dbReference>
<feature type="signal peptide" evidence="2">
    <location>
        <begin position="1"/>
        <end position="19"/>
    </location>
</feature>
<keyword evidence="2" id="KW-0732">Signal</keyword>
<dbReference type="GeneID" id="89574533"/>
<comment type="caution">
    <text evidence="3">The sequence shown here is derived from an EMBL/GenBank/DDBJ whole genome shotgun (WGS) entry which is preliminary data.</text>
</comment>
<proteinExistence type="predicted"/>
<organism evidence="3 4">
    <name type="scientific">Rhizobium meliloti</name>
    <name type="common">Ensifer meliloti</name>
    <name type="synonym">Sinorhizobium meliloti</name>
    <dbReference type="NCBI Taxonomy" id="382"/>
    <lineage>
        <taxon>Bacteria</taxon>
        <taxon>Pseudomonadati</taxon>
        <taxon>Pseudomonadota</taxon>
        <taxon>Alphaproteobacteria</taxon>
        <taxon>Hyphomicrobiales</taxon>
        <taxon>Rhizobiaceae</taxon>
        <taxon>Sinorhizobium/Ensifer group</taxon>
        <taxon>Sinorhizobium</taxon>
    </lineage>
</organism>
<dbReference type="KEGG" id="smer:DU99_01080"/>